<evidence type="ECO:0000313" key="4">
    <source>
        <dbReference type="Proteomes" id="UP001627154"/>
    </source>
</evidence>
<dbReference type="Pfam" id="PF01135">
    <property type="entry name" value="PCMT"/>
    <property type="match status" value="1"/>
</dbReference>
<dbReference type="EMBL" id="JBJJXI010000055">
    <property type="protein sequence ID" value="KAL3399547.1"/>
    <property type="molecule type" value="Genomic_DNA"/>
</dbReference>
<evidence type="ECO:0000256" key="2">
    <source>
        <dbReference type="SAM" id="MobiDB-lite"/>
    </source>
</evidence>
<feature type="compositionally biased region" description="Acidic residues" evidence="2">
    <location>
        <begin position="339"/>
        <end position="348"/>
    </location>
</feature>
<organism evidence="3 4">
    <name type="scientific">Trichogramma kaykai</name>
    <dbReference type="NCBI Taxonomy" id="54128"/>
    <lineage>
        <taxon>Eukaryota</taxon>
        <taxon>Metazoa</taxon>
        <taxon>Ecdysozoa</taxon>
        <taxon>Arthropoda</taxon>
        <taxon>Hexapoda</taxon>
        <taxon>Insecta</taxon>
        <taxon>Pterygota</taxon>
        <taxon>Neoptera</taxon>
        <taxon>Endopterygota</taxon>
        <taxon>Hymenoptera</taxon>
        <taxon>Apocrita</taxon>
        <taxon>Proctotrupomorpha</taxon>
        <taxon>Chalcidoidea</taxon>
        <taxon>Trichogrammatidae</taxon>
        <taxon>Trichogramma</taxon>
    </lineage>
</organism>
<feature type="compositionally biased region" description="Basic and acidic residues" evidence="2">
    <location>
        <begin position="381"/>
        <end position="401"/>
    </location>
</feature>
<gene>
    <name evidence="3" type="ORF">TKK_006821</name>
</gene>
<proteinExistence type="inferred from homology"/>
<feature type="compositionally biased region" description="Basic and acidic residues" evidence="2">
    <location>
        <begin position="490"/>
        <end position="499"/>
    </location>
</feature>
<sequence length="574" mass="64529">MGGAFSHGQDNDELVDSLVESGYIRTKKIEQVFRAVDRGDYFLSSHRDVAYKDYAWKHGNIHLSAPCIYCAVLEELKLKPGMSFLNLGSGTGYLSTMAGLLIAKGGTNHGIELHEDCIQYSQDRLEEFKQKSLALDEFDFCEPVFIQGNCLKLMPTRRYDRVYCGATCPENYAPVIKEFVKIGGILVMPYKDNLVKFKRIEENVWHQECILPASFAILIAPMPTDKLINLPQCDPLPLIELCRENIRQRLRQNVWLEHADLETRKCIAMCGVKPSSSRRAVRQFVIPIYEENENGLDVSDDVGLENRVPRTRLLLNVDTVPGENLRTTLQYVRAVVQADDVENNDENTEDIHHHEDDEWPMDEESASTEEDTHGDTNVSSSERDRHDSESSSDSACEKSHSDSVNNMKEGSGLTSSGLTAYSNISESDSEGESEARAISTSKKIDDNNEQKDDSSNTNFIELPQQRRPRRSRKDASDSGIQEDVGNGNDEASHSSDSDFIHCTPIKHKRSSSANPFQKNNRGIASWCAPDSIDGPLCSGCYVDSIAFSSYMKEKIHQLPLPHSLKLYINFNRTL</sequence>
<comment type="caution">
    <text evidence="3">The sequence shown here is derived from an EMBL/GenBank/DDBJ whole genome shotgun (WGS) entry which is preliminary data.</text>
</comment>
<evidence type="ECO:0008006" key="5">
    <source>
        <dbReference type="Google" id="ProtNLM"/>
    </source>
</evidence>
<evidence type="ECO:0000313" key="3">
    <source>
        <dbReference type="EMBL" id="KAL3399547.1"/>
    </source>
</evidence>
<dbReference type="InterPro" id="IPR029063">
    <property type="entry name" value="SAM-dependent_MTases_sf"/>
</dbReference>
<feature type="compositionally biased region" description="Basic and acidic residues" evidence="2">
    <location>
        <begin position="442"/>
        <end position="454"/>
    </location>
</feature>
<feature type="compositionally biased region" description="Polar residues" evidence="2">
    <location>
        <begin position="404"/>
        <end position="426"/>
    </location>
</feature>
<dbReference type="Gene3D" id="3.40.50.150">
    <property type="entry name" value="Vaccinia Virus protein VP39"/>
    <property type="match status" value="1"/>
</dbReference>
<evidence type="ECO:0000256" key="1">
    <source>
        <dbReference type="ARBA" id="ARBA00005369"/>
    </source>
</evidence>
<feature type="region of interest" description="Disordered" evidence="2">
    <location>
        <begin position="339"/>
        <end position="501"/>
    </location>
</feature>
<dbReference type="AlphaFoldDB" id="A0ABD2X2G6"/>
<dbReference type="CDD" id="cd02440">
    <property type="entry name" value="AdoMet_MTases"/>
    <property type="match status" value="1"/>
</dbReference>
<protein>
    <recommendedName>
        <fullName evidence="5">Protein-L-isoaspartate O-methyltransferase domain-containing protein 1</fullName>
    </recommendedName>
</protein>
<name>A0ABD2X2G6_9HYME</name>
<reference evidence="3 4" key="1">
    <citation type="journal article" date="2024" name="bioRxiv">
        <title>A reference genome for Trichogramma kaykai: A tiny desert-dwelling parasitoid wasp with competing sex-ratio distorters.</title>
        <authorList>
            <person name="Culotta J."/>
            <person name="Lindsey A.R."/>
        </authorList>
    </citation>
    <scope>NUCLEOTIDE SEQUENCE [LARGE SCALE GENOMIC DNA]</scope>
    <source>
        <strain evidence="3 4">KSX58</strain>
    </source>
</reference>
<accession>A0ABD2X2G6</accession>
<feature type="compositionally biased region" description="Acidic residues" evidence="2">
    <location>
        <begin position="357"/>
        <end position="369"/>
    </location>
</feature>
<dbReference type="InterPro" id="IPR000682">
    <property type="entry name" value="PCMT"/>
</dbReference>
<keyword evidence="4" id="KW-1185">Reference proteome</keyword>
<dbReference type="PANTHER" id="PTHR11579">
    <property type="entry name" value="PROTEIN-L-ISOASPARTATE O-METHYLTRANSFERASE"/>
    <property type="match status" value="1"/>
</dbReference>
<dbReference type="PANTHER" id="PTHR11579:SF9">
    <property type="entry name" value="PROTEIN-L-ISOASPARTATE O-METHYLTRANSFERASE"/>
    <property type="match status" value="1"/>
</dbReference>
<comment type="similarity">
    <text evidence="1">Belongs to the methyltransferase superfamily. L-isoaspartyl/D-aspartyl protein methyltransferase family.</text>
</comment>
<dbReference type="Proteomes" id="UP001627154">
    <property type="component" value="Unassembled WGS sequence"/>
</dbReference>
<dbReference type="SUPFAM" id="SSF53335">
    <property type="entry name" value="S-adenosyl-L-methionine-dependent methyltransferases"/>
    <property type="match status" value="1"/>
</dbReference>